<dbReference type="PRINTS" id="PR00690">
    <property type="entry name" value="ADHESNFAMILY"/>
</dbReference>
<evidence type="ECO:0000256" key="4">
    <source>
        <dbReference type="ARBA" id="ARBA00022723"/>
    </source>
</evidence>
<feature type="region of interest" description="Disordered" evidence="7">
    <location>
        <begin position="114"/>
        <end position="152"/>
    </location>
</feature>
<feature type="compositionally biased region" description="Basic and acidic residues" evidence="7">
    <location>
        <begin position="120"/>
        <end position="138"/>
    </location>
</feature>
<accession>A0A556AYH2</accession>
<evidence type="ECO:0000256" key="7">
    <source>
        <dbReference type="SAM" id="MobiDB-lite"/>
    </source>
</evidence>
<sequence>MIRFRLGWLAAAVLCLASASARAEPVSVVASFSILGDVVERVGAQHVRVQSLVGPDQDAHVFQPRPSDVAAVGKAQLVVINGLGFEGWIARLIQAAGYRGPVALATEGVPARGLAPGAHAHGDAGDDHGHDDHDHDHAPAAGSATGTPDPHAWQNPLNVARYAHNIAGALSVLEPALAAEFQANARAYETELRALDAWIAQRIESVPQARRVVITTHDAMGYYADRYHVKFVPAQGINTASEPSARQVANLVRQVRAEGVSALFVENMASDTVLRQIAAETSVAIGGRLYSDALSAPAGEAPDYITMMRRNTEHLVTAMQAGGQ</sequence>
<dbReference type="PANTHER" id="PTHR42953">
    <property type="entry name" value="HIGH-AFFINITY ZINC UPTAKE SYSTEM PROTEIN ZNUA-RELATED"/>
    <property type="match status" value="1"/>
</dbReference>
<gene>
    <name evidence="9" type="ORF">FOZ76_04160</name>
</gene>
<dbReference type="InterPro" id="IPR006128">
    <property type="entry name" value="Lipoprotein_PsaA-like"/>
</dbReference>
<name>A0A556AYH2_9BURK</name>
<evidence type="ECO:0000256" key="6">
    <source>
        <dbReference type="RuleBase" id="RU003512"/>
    </source>
</evidence>
<dbReference type="Proteomes" id="UP000318405">
    <property type="component" value="Unassembled WGS sequence"/>
</dbReference>
<dbReference type="GO" id="GO:0046872">
    <property type="term" value="F:metal ion binding"/>
    <property type="evidence" value="ECO:0007669"/>
    <property type="project" value="UniProtKB-KW"/>
</dbReference>
<dbReference type="SUPFAM" id="SSF53807">
    <property type="entry name" value="Helical backbone' metal receptor"/>
    <property type="match status" value="1"/>
</dbReference>
<keyword evidence="5 8" id="KW-0732">Signal</keyword>
<dbReference type="Pfam" id="PF01297">
    <property type="entry name" value="ZnuA"/>
    <property type="match status" value="1"/>
</dbReference>
<comment type="caution">
    <text evidence="9">The sequence shown here is derived from an EMBL/GenBank/DDBJ whole genome shotgun (WGS) entry which is preliminary data.</text>
</comment>
<dbReference type="Gene3D" id="3.40.50.1980">
    <property type="entry name" value="Nitrogenase molybdenum iron protein domain"/>
    <property type="match status" value="2"/>
</dbReference>
<organism evidence="9 10">
    <name type="scientific">Verticiella sediminum</name>
    <dbReference type="NCBI Taxonomy" id="1247510"/>
    <lineage>
        <taxon>Bacteria</taxon>
        <taxon>Pseudomonadati</taxon>
        <taxon>Pseudomonadota</taxon>
        <taxon>Betaproteobacteria</taxon>
        <taxon>Burkholderiales</taxon>
        <taxon>Alcaligenaceae</taxon>
        <taxon>Verticiella</taxon>
    </lineage>
</organism>
<dbReference type="AlphaFoldDB" id="A0A556AYH2"/>
<evidence type="ECO:0000256" key="2">
    <source>
        <dbReference type="ARBA" id="ARBA00011028"/>
    </source>
</evidence>
<evidence type="ECO:0000256" key="1">
    <source>
        <dbReference type="ARBA" id="ARBA00004196"/>
    </source>
</evidence>
<dbReference type="PANTHER" id="PTHR42953:SF1">
    <property type="entry name" value="METAL-BINDING PROTEIN HI_0362-RELATED"/>
    <property type="match status" value="1"/>
</dbReference>
<dbReference type="GO" id="GO:0030001">
    <property type="term" value="P:metal ion transport"/>
    <property type="evidence" value="ECO:0007669"/>
    <property type="project" value="InterPro"/>
</dbReference>
<protein>
    <submittedName>
        <fullName evidence="9">Metal ABC transporter substrate-binding protein</fullName>
    </submittedName>
</protein>
<comment type="subcellular location">
    <subcellularLocation>
        <location evidence="1">Cell envelope</location>
    </subcellularLocation>
</comment>
<dbReference type="InterPro" id="IPR006127">
    <property type="entry name" value="ZnuA-like"/>
</dbReference>
<dbReference type="GO" id="GO:0030313">
    <property type="term" value="C:cell envelope"/>
    <property type="evidence" value="ECO:0007669"/>
    <property type="project" value="UniProtKB-SubCell"/>
</dbReference>
<dbReference type="OrthoDB" id="9793396at2"/>
<keyword evidence="3 6" id="KW-0813">Transport</keyword>
<dbReference type="InterPro" id="IPR050492">
    <property type="entry name" value="Bact_metal-bind_prot9"/>
</dbReference>
<evidence type="ECO:0000256" key="5">
    <source>
        <dbReference type="ARBA" id="ARBA00022729"/>
    </source>
</evidence>
<dbReference type="InterPro" id="IPR006129">
    <property type="entry name" value="AdhesinB"/>
</dbReference>
<dbReference type="PRINTS" id="PR00691">
    <property type="entry name" value="ADHESINB"/>
</dbReference>
<comment type="similarity">
    <text evidence="2 6">Belongs to the bacterial solute-binding protein 9 family.</text>
</comment>
<feature type="signal peptide" evidence="8">
    <location>
        <begin position="1"/>
        <end position="23"/>
    </location>
</feature>
<evidence type="ECO:0000256" key="3">
    <source>
        <dbReference type="ARBA" id="ARBA00022448"/>
    </source>
</evidence>
<dbReference type="GO" id="GO:0007155">
    <property type="term" value="P:cell adhesion"/>
    <property type="evidence" value="ECO:0007669"/>
    <property type="project" value="InterPro"/>
</dbReference>
<evidence type="ECO:0000313" key="10">
    <source>
        <dbReference type="Proteomes" id="UP000318405"/>
    </source>
</evidence>
<evidence type="ECO:0000313" key="9">
    <source>
        <dbReference type="EMBL" id="TSH97989.1"/>
    </source>
</evidence>
<evidence type="ECO:0000256" key="8">
    <source>
        <dbReference type="SAM" id="SignalP"/>
    </source>
</evidence>
<dbReference type="EMBL" id="VLTJ01000007">
    <property type="protein sequence ID" value="TSH97989.1"/>
    <property type="molecule type" value="Genomic_DNA"/>
</dbReference>
<proteinExistence type="inferred from homology"/>
<dbReference type="RefSeq" id="WP_143946871.1">
    <property type="nucleotide sequence ID" value="NZ_BAABMB010000004.1"/>
</dbReference>
<keyword evidence="10" id="KW-1185">Reference proteome</keyword>
<feature type="chain" id="PRO_5022110858" evidence="8">
    <location>
        <begin position="24"/>
        <end position="324"/>
    </location>
</feature>
<keyword evidence="4" id="KW-0479">Metal-binding</keyword>
<reference evidence="9 10" key="1">
    <citation type="submission" date="2019-07" db="EMBL/GenBank/DDBJ databases">
        <title>Qingshengfaniella alkalisoli gen. nov., sp. nov., isolated from saline soil.</title>
        <authorList>
            <person name="Xu L."/>
            <person name="Huang X.-X."/>
            <person name="Sun J.-Q."/>
        </authorList>
    </citation>
    <scope>NUCLEOTIDE SEQUENCE [LARGE SCALE GENOMIC DNA]</scope>
    <source>
        <strain evidence="9 10">DSM 27279</strain>
    </source>
</reference>